<organism evidence="3 4">
    <name type="scientific">Phytophthora megakarya</name>
    <dbReference type="NCBI Taxonomy" id="4795"/>
    <lineage>
        <taxon>Eukaryota</taxon>
        <taxon>Sar</taxon>
        <taxon>Stramenopiles</taxon>
        <taxon>Oomycota</taxon>
        <taxon>Peronosporomycetes</taxon>
        <taxon>Peronosporales</taxon>
        <taxon>Peronosporaceae</taxon>
        <taxon>Phytophthora</taxon>
    </lineage>
</organism>
<dbReference type="InterPro" id="IPR048324">
    <property type="entry name" value="ZSWIM1-3_RNaseH-like"/>
</dbReference>
<keyword evidence="4" id="KW-1185">Reference proteome</keyword>
<proteinExistence type="predicted"/>
<dbReference type="EMBL" id="NBNE01000148">
    <property type="protein sequence ID" value="OWZ22280.1"/>
    <property type="molecule type" value="Genomic_DNA"/>
</dbReference>
<protein>
    <recommendedName>
        <fullName evidence="2">ZSWIM1/3 RNaseH-like domain-containing protein</fullName>
    </recommendedName>
</protein>
<name>A0A225WZF7_9STRA</name>
<accession>A0A225WZF7</accession>
<dbReference type="PANTHER" id="PTHR31569">
    <property type="entry name" value="SWIM-TYPE DOMAIN-CONTAINING PROTEIN"/>
    <property type="match status" value="1"/>
</dbReference>
<feature type="domain" description="ZSWIM1/3 RNaseH-like" evidence="2">
    <location>
        <begin position="2"/>
        <end position="53"/>
    </location>
</feature>
<keyword evidence="1" id="KW-0732">Signal</keyword>
<feature type="signal peptide" evidence="1">
    <location>
        <begin position="1"/>
        <end position="28"/>
    </location>
</feature>
<gene>
    <name evidence="3" type="ORF">PHMEG_0003032</name>
</gene>
<sequence length="107" mass="12280">MIVVQSMHMLRSLFSAFLEVLLVDATHGTNASRYHRFSFMIHDLFGRGQHVQKCNPSWMEVRCIVADQDFTEIGVLKNEFPEARVLLCQFHAIYTSHSGGLLIGWKI</sequence>
<evidence type="ECO:0000313" key="4">
    <source>
        <dbReference type="Proteomes" id="UP000198211"/>
    </source>
</evidence>
<dbReference type="Proteomes" id="UP000198211">
    <property type="component" value="Unassembled WGS sequence"/>
</dbReference>
<dbReference type="InterPro" id="IPR052579">
    <property type="entry name" value="Zinc_finger_SWIM"/>
</dbReference>
<reference evidence="4" key="1">
    <citation type="submission" date="2017-03" db="EMBL/GenBank/DDBJ databases">
        <title>Phytopthora megakarya and P. palmivora, two closely related causual agents of cacao black pod achieved similar genome size and gene model numbers by different mechanisms.</title>
        <authorList>
            <person name="Ali S."/>
            <person name="Shao J."/>
            <person name="Larry D.J."/>
            <person name="Kronmiller B."/>
            <person name="Shen D."/>
            <person name="Strem M.D."/>
            <person name="Melnick R.L."/>
            <person name="Guiltinan M.J."/>
            <person name="Tyler B.M."/>
            <person name="Meinhardt L.W."/>
            <person name="Bailey B.A."/>
        </authorList>
    </citation>
    <scope>NUCLEOTIDE SEQUENCE [LARGE SCALE GENOMIC DNA]</scope>
    <source>
        <strain evidence="4">zdho120</strain>
    </source>
</reference>
<dbReference type="PANTHER" id="PTHR31569:SF4">
    <property type="entry name" value="SWIM-TYPE DOMAIN-CONTAINING PROTEIN"/>
    <property type="match status" value="1"/>
</dbReference>
<dbReference type="OrthoDB" id="127122at2759"/>
<evidence type="ECO:0000313" key="3">
    <source>
        <dbReference type="EMBL" id="OWZ22280.1"/>
    </source>
</evidence>
<dbReference type="Pfam" id="PF21056">
    <property type="entry name" value="ZSWIM1-3_RNaseH-like"/>
    <property type="match status" value="1"/>
</dbReference>
<dbReference type="AlphaFoldDB" id="A0A225WZF7"/>
<feature type="chain" id="PRO_5012623890" description="ZSWIM1/3 RNaseH-like domain-containing protein" evidence="1">
    <location>
        <begin position="29"/>
        <end position="107"/>
    </location>
</feature>
<evidence type="ECO:0000256" key="1">
    <source>
        <dbReference type="SAM" id="SignalP"/>
    </source>
</evidence>
<evidence type="ECO:0000259" key="2">
    <source>
        <dbReference type="Pfam" id="PF21056"/>
    </source>
</evidence>
<comment type="caution">
    <text evidence="3">The sequence shown here is derived from an EMBL/GenBank/DDBJ whole genome shotgun (WGS) entry which is preliminary data.</text>
</comment>